<evidence type="ECO:0000313" key="2">
    <source>
        <dbReference type="Proteomes" id="UP000250078"/>
    </source>
</evidence>
<proteinExistence type="predicted"/>
<protein>
    <submittedName>
        <fullName evidence="1">Uncharacterized protein</fullName>
    </submittedName>
</protein>
<name>A0ACC8ENC3_9PEZI</name>
<evidence type="ECO:0000313" key="1">
    <source>
        <dbReference type="EMBL" id="OCK87837.1"/>
    </source>
</evidence>
<gene>
    <name evidence="1" type="ORF">K441DRAFT_592299</name>
</gene>
<reference evidence="1 2" key="1">
    <citation type="journal article" date="2016" name="Nat. Commun.">
        <title>Ectomycorrhizal ecology is imprinted in the genome of the dominant symbiotic fungus Cenococcum geophilum.</title>
        <authorList>
            <consortium name="DOE Joint Genome Institute"/>
            <person name="Peter M."/>
            <person name="Kohler A."/>
            <person name="Ohm R.A."/>
            <person name="Kuo A."/>
            <person name="Krutzmann J."/>
            <person name="Morin E."/>
            <person name="Arend M."/>
            <person name="Barry K.W."/>
            <person name="Binder M."/>
            <person name="Choi C."/>
            <person name="Clum A."/>
            <person name="Copeland A."/>
            <person name="Grisel N."/>
            <person name="Haridas S."/>
            <person name="Kipfer T."/>
            <person name="LaButti K."/>
            <person name="Lindquist E."/>
            <person name="Lipzen A."/>
            <person name="Maire R."/>
            <person name="Meier B."/>
            <person name="Mihaltcheva S."/>
            <person name="Molinier V."/>
            <person name="Murat C."/>
            <person name="Poggeler S."/>
            <person name="Quandt C.A."/>
            <person name="Sperisen C."/>
            <person name="Tritt A."/>
            <person name="Tisserant E."/>
            <person name="Crous P.W."/>
            <person name="Henrissat B."/>
            <person name="Nehls U."/>
            <person name="Egli S."/>
            <person name="Spatafora J.W."/>
            <person name="Grigoriev I.V."/>
            <person name="Martin F.M."/>
        </authorList>
    </citation>
    <scope>NUCLEOTIDE SEQUENCE [LARGE SCALE GENOMIC DNA]</scope>
    <source>
        <strain evidence="1 2">1.58</strain>
    </source>
</reference>
<sequence>MPTPEPPVPIKPAPWTTKCASYWLLLNLRKLPEDVYDPLEASSPEFADPQLAGEFKGGLGMIMVVRYEDTPTGPYDELLLIPGVFRVPTKPTSRKRITRIYVSQRETCYNGRHNWNIPKHLARFTFSSPAGTPGPLTLAVYAPDPSAKTPFFSATLTPFRWLPAIPISTRFLPLSTTLAQPPVPAAAPLPAAGPSGPDGDGGGDAPATDPALLCGTQHWRSMPINAYSPATRGMWVTVHAPGTGPCAAGAGKPNGARPSEAGTAEAVAEATRWWPVAVRPWPVGVWMDGAEIEIPAPVEWKL</sequence>
<accession>A0ACC8ENC3</accession>
<organism evidence="1 2">
    <name type="scientific">Cenococcum geophilum 1.58</name>
    <dbReference type="NCBI Taxonomy" id="794803"/>
    <lineage>
        <taxon>Eukaryota</taxon>
        <taxon>Fungi</taxon>
        <taxon>Dikarya</taxon>
        <taxon>Ascomycota</taxon>
        <taxon>Pezizomycotina</taxon>
        <taxon>Dothideomycetes</taxon>
        <taxon>Pleosporomycetidae</taxon>
        <taxon>Gloniales</taxon>
        <taxon>Gloniaceae</taxon>
        <taxon>Cenococcum</taxon>
    </lineage>
</organism>
<dbReference type="EMBL" id="KV748254">
    <property type="protein sequence ID" value="OCK87837.1"/>
    <property type="molecule type" value="Genomic_DNA"/>
</dbReference>
<dbReference type="Proteomes" id="UP000250078">
    <property type="component" value="Unassembled WGS sequence"/>
</dbReference>
<keyword evidence="2" id="KW-1185">Reference proteome</keyword>